<dbReference type="Gene3D" id="3.30.565.10">
    <property type="entry name" value="Histidine kinase-like ATPase, C-terminal domain"/>
    <property type="match status" value="1"/>
</dbReference>
<dbReference type="Gene3D" id="3.30.450.20">
    <property type="entry name" value="PAS domain"/>
    <property type="match status" value="2"/>
</dbReference>
<comment type="catalytic activity">
    <reaction evidence="1">
        <text>ATP + protein L-histidine = ADP + protein N-phospho-L-histidine.</text>
        <dbReference type="EC" id="2.7.13.3"/>
    </reaction>
</comment>
<dbReference type="SUPFAM" id="SSF55874">
    <property type="entry name" value="ATPase domain of HSP90 chaperone/DNA topoisomerase II/histidine kinase"/>
    <property type="match status" value="1"/>
</dbReference>
<dbReference type="InterPro" id="IPR036890">
    <property type="entry name" value="HATPase_C_sf"/>
</dbReference>
<dbReference type="SMART" id="SM00387">
    <property type="entry name" value="HATPase_c"/>
    <property type="match status" value="1"/>
</dbReference>
<evidence type="ECO:0000256" key="5">
    <source>
        <dbReference type="ARBA" id="ARBA00022679"/>
    </source>
</evidence>
<feature type="transmembrane region" description="Helical" evidence="13">
    <location>
        <begin position="20"/>
        <end position="40"/>
    </location>
</feature>
<dbReference type="KEGG" id="vhy:G7082_07315"/>
<keyword evidence="11" id="KW-0902">Two-component regulatory system</keyword>
<dbReference type="InterPro" id="IPR003594">
    <property type="entry name" value="HATPase_dom"/>
</dbReference>
<keyword evidence="16" id="KW-1185">Reference proteome</keyword>
<evidence type="ECO:0000259" key="14">
    <source>
        <dbReference type="PROSITE" id="PS50109"/>
    </source>
</evidence>
<dbReference type="InterPro" id="IPR033463">
    <property type="entry name" value="sCache_3"/>
</dbReference>
<evidence type="ECO:0000256" key="8">
    <source>
        <dbReference type="ARBA" id="ARBA00022777"/>
    </source>
</evidence>
<sequence length="549" mass="61800">MSEPMALQIKKKQRFSLRVIIIFIVIFSILISLIASNLLIKNYVINQEMKKTKDKISSVARVTVNQPEIIEAIENQESKNNVQEIALKIRQATNVDFVVVLDKDLIRLSHPDVTVIGQPFSNLPDARRALEGESHFSTEDGVLGKGTRYFEPIKNKSGEIIGVVCVGLISKTIDSDIAEAQSQLIYGLLLGLGVGVIGAIYGASRIKKILFNLEPYEIANLLYDKEVVENEITECILAINLEQEVILMNKEASSLIKKTDANFDVKMNQKIPAEIYEVLFAATFTEKTKSKDQRLLLGDIEIVANMSPIFSKEVFAGGVVTFRDQSELTNLVQQLSGTEQYIDSLRAQTHEFMNKMQVIMGMIELKQYDQVTNYMQDLHQNYQSDVGYITDKIKSPAIAGYLLGKAGEAEEKKINFTMIPESFLPELVTDNDIHELLQVLGNILTNAFDAVQLAETKEVSLLIKYEEEGQIIMMDVMDSGTGIPKEIEEKIFNNRFSTKNHDRGYGLYLVNKTVTSREGIIEFSARKQGGTHFYVEFPVMGEEHDHTNY</sequence>
<evidence type="ECO:0000256" key="1">
    <source>
        <dbReference type="ARBA" id="ARBA00000085"/>
    </source>
</evidence>
<dbReference type="InterPro" id="IPR004358">
    <property type="entry name" value="Sig_transdc_His_kin-like_C"/>
</dbReference>
<evidence type="ECO:0000256" key="7">
    <source>
        <dbReference type="ARBA" id="ARBA00022741"/>
    </source>
</evidence>
<dbReference type="EMBL" id="CP049887">
    <property type="protein sequence ID" value="QIL48313.1"/>
    <property type="molecule type" value="Genomic_DNA"/>
</dbReference>
<dbReference type="Pfam" id="PF02518">
    <property type="entry name" value="HATPase_c"/>
    <property type="match status" value="1"/>
</dbReference>
<evidence type="ECO:0000256" key="10">
    <source>
        <dbReference type="ARBA" id="ARBA00022989"/>
    </source>
</evidence>
<keyword evidence="12 13" id="KW-0472">Membrane</keyword>
<dbReference type="PANTHER" id="PTHR43065:SF46">
    <property type="entry name" value="C4-DICARBOXYLATE TRANSPORT SENSOR PROTEIN DCTB"/>
    <property type="match status" value="1"/>
</dbReference>
<protein>
    <recommendedName>
        <fullName evidence="3">histidine kinase</fullName>
        <ecNumber evidence="3">2.7.13.3</ecNumber>
    </recommendedName>
</protein>
<feature type="domain" description="Histidine kinase" evidence="14">
    <location>
        <begin position="409"/>
        <end position="541"/>
    </location>
</feature>
<comment type="subcellular location">
    <subcellularLocation>
        <location evidence="2">Cell membrane</location>
        <topology evidence="2">Multi-pass membrane protein</topology>
    </subcellularLocation>
</comment>
<evidence type="ECO:0000256" key="2">
    <source>
        <dbReference type="ARBA" id="ARBA00004651"/>
    </source>
</evidence>
<evidence type="ECO:0000256" key="6">
    <source>
        <dbReference type="ARBA" id="ARBA00022692"/>
    </source>
</evidence>
<evidence type="ECO:0000313" key="16">
    <source>
        <dbReference type="Proteomes" id="UP000501747"/>
    </source>
</evidence>
<dbReference type="GO" id="GO:0005524">
    <property type="term" value="F:ATP binding"/>
    <property type="evidence" value="ECO:0007669"/>
    <property type="project" value="UniProtKB-KW"/>
</dbReference>
<evidence type="ECO:0000256" key="3">
    <source>
        <dbReference type="ARBA" id="ARBA00012438"/>
    </source>
</evidence>
<dbReference type="InterPro" id="IPR039506">
    <property type="entry name" value="SPOB_a"/>
</dbReference>
<dbReference type="PRINTS" id="PR00344">
    <property type="entry name" value="BCTRLSENSOR"/>
</dbReference>
<keyword evidence="8" id="KW-0418">Kinase</keyword>
<dbReference type="Pfam" id="PF17203">
    <property type="entry name" value="sCache_3_2"/>
    <property type="match status" value="1"/>
</dbReference>
<dbReference type="SUPFAM" id="SSF103190">
    <property type="entry name" value="Sensory domain-like"/>
    <property type="match status" value="1"/>
</dbReference>
<dbReference type="Gene3D" id="1.10.287.130">
    <property type="match status" value="1"/>
</dbReference>
<dbReference type="GO" id="GO:0000160">
    <property type="term" value="P:phosphorelay signal transduction system"/>
    <property type="evidence" value="ECO:0007669"/>
    <property type="project" value="UniProtKB-KW"/>
</dbReference>
<keyword evidence="10 13" id="KW-1133">Transmembrane helix</keyword>
<dbReference type="Pfam" id="PF14689">
    <property type="entry name" value="SPOB_a"/>
    <property type="match status" value="1"/>
</dbReference>
<keyword evidence="7" id="KW-0547">Nucleotide-binding</keyword>
<keyword evidence="6 13" id="KW-0812">Transmembrane</keyword>
<evidence type="ECO:0000256" key="4">
    <source>
        <dbReference type="ARBA" id="ARBA00022475"/>
    </source>
</evidence>
<keyword evidence="4" id="KW-1003">Cell membrane</keyword>
<keyword evidence="5" id="KW-0808">Transferase</keyword>
<dbReference type="GO" id="GO:0005886">
    <property type="term" value="C:plasma membrane"/>
    <property type="evidence" value="ECO:0007669"/>
    <property type="project" value="UniProtKB-SubCell"/>
</dbReference>
<accession>A0A6G8ATR6</accession>
<evidence type="ECO:0000256" key="11">
    <source>
        <dbReference type="ARBA" id="ARBA00023012"/>
    </source>
</evidence>
<dbReference type="PANTHER" id="PTHR43065">
    <property type="entry name" value="SENSOR HISTIDINE KINASE"/>
    <property type="match status" value="1"/>
</dbReference>
<dbReference type="EC" id="2.7.13.3" evidence="3"/>
<dbReference type="AlphaFoldDB" id="A0A6G8ATR6"/>
<evidence type="ECO:0000256" key="9">
    <source>
        <dbReference type="ARBA" id="ARBA00022840"/>
    </source>
</evidence>
<evidence type="ECO:0000256" key="13">
    <source>
        <dbReference type="SAM" id="Phobius"/>
    </source>
</evidence>
<feature type="transmembrane region" description="Helical" evidence="13">
    <location>
        <begin position="184"/>
        <end position="203"/>
    </location>
</feature>
<name>A0A6G8ATR6_9ENTE</name>
<dbReference type="GO" id="GO:0004673">
    <property type="term" value="F:protein histidine kinase activity"/>
    <property type="evidence" value="ECO:0007669"/>
    <property type="project" value="UniProtKB-EC"/>
</dbReference>
<evidence type="ECO:0000256" key="12">
    <source>
        <dbReference type="ARBA" id="ARBA00023136"/>
    </source>
</evidence>
<dbReference type="InterPro" id="IPR029151">
    <property type="entry name" value="Sensor-like_sf"/>
</dbReference>
<dbReference type="PROSITE" id="PS50109">
    <property type="entry name" value="HIS_KIN"/>
    <property type="match status" value="1"/>
</dbReference>
<dbReference type="Proteomes" id="UP000501747">
    <property type="component" value="Chromosome"/>
</dbReference>
<gene>
    <name evidence="15" type="ORF">G7082_07315</name>
</gene>
<evidence type="ECO:0000313" key="15">
    <source>
        <dbReference type="EMBL" id="QIL48313.1"/>
    </source>
</evidence>
<dbReference type="InterPro" id="IPR005467">
    <property type="entry name" value="His_kinase_dom"/>
</dbReference>
<proteinExistence type="predicted"/>
<reference evidence="15 16" key="1">
    <citation type="submission" date="2020-03" db="EMBL/GenBank/DDBJ databases">
        <title>Vagococcus sp. nov., isolated from beetles.</title>
        <authorList>
            <person name="Hyun D.-W."/>
            <person name="Bae J.-W."/>
        </authorList>
    </citation>
    <scope>NUCLEOTIDE SEQUENCE [LARGE SCALE GENOMIC DNA]</scope>
    <source>
        <strain evidence="15 16">HDW17B</strain>
    </source>
</reference>
<organism evidence="15 16">
    <name type="scientific">Vagococcus hydrophili</name>
    <dbReference type="NCBI Taxonomy" id="2714947"/>
    <lineage>
        <taxon>Bacteria</taxon>
        <taxon>Bacillati</taxon>
        <taxon>Bacillota</taxon>
        <taxon>Bacilli</taxon>
        <taxon>Lactobacillales</taxon>
        <taxon>Enterococcaceae</taxon>
        <taxon>Vagococcus</taxon>
    </lineage>
</organism>
<keyword evidence="9" id="KW-0067">ATP-binding</keyword>